<dbReference type="AlphaFoldDB" id="A0A8J4V041"/>
<evidence type="ECO:0000313" key="4">
    <source>
        <dbReference type="Proteomes" id="UP000695562"/>
    </source>
</evidence>
<organism evidence="3 4">
    <name type="scientific">Polysphondylium violaceum</name>
    <dbReference type="NCBI Taxonomy" id="133409"/>
    <lineage>
        <taxon>Eukaryota</taxon>
        <taxon>Amoebozoa</taxon>
        <taxon>Evosea</taxon>
        <taxon>Eumycetozoa</taxon>
        <taxon>Dictyostelia</taxon>
        <taxon>Dictyosteliales</taxon>
        <taxon>Dictyosteliaceae</taxon>
        <taxon>Polysphondylium</taxon>
    </lineage>
</organism>
<feature type="domain" description="Enoyl-CoA hydratase/isomerase" evidence="2">
    <location>
        <begin position="78"/>
        <end position="413"/>
    </location>
</feature>
<sequence length="427" mass="48453">MTRDNSGNTNNNNDDELNINNTLSELSDSKESTTTTTTTTATTATTATTDNSNVYIYKSYSICNDEKILVQEYRNGVAMIILNRPKALNSLDIEMLTSLKNILRKFEGDNRIKVVLIKSIDGSRAFCSGGDIRQFASYQGHFDSLNHFVKTEYCMDYIIHTFPKPIITIVNGIVMGGGVGLSVHSNYRVVTENVVWAMPENVVGFLPDVGTTYFLSRLGAFGLYLALTGDRIGARDLISTKLASHYIPLNILDQVLQEISTDDNVENHRQIGFILNKYSKTLPLEGKEMESVYLKYKDSIQRCFGYNPKSVQDIMNRLEEEKIKYNTEWGSKTIEKLLNSCPLSLLVCFESLKRALHLDIEQVFEMETRLGTRLAIRPDLYEGVTKSMVKRTKPNWSFPTIDSVPIDYFNSLFDPFENQSHEFDINY</sequence>
<dbReference type="EMBL" id="AJWJ01000176">
    <property type="protein sequence ID" value="KAF2073903.1"/>
    <property type="molecule type" value="Genomic_DNA"/>
</dbReference>
<dbReference type="SUPFAM" id="SSF52096">
    <property type="entry name" value="ClpP/crotonase"/>
    <property type="match status" value="1"/>
</dbReference>
<dbReference type="InterPro" id="IPR045004">
    <property type="entry name" value="ECH_dom"/>
</dbReference>
<dbReference type="NCBIfam" id="NF004127">
    <property type="entry name" value="PRK05617.1"/>
    <property type="match status" value="1"/>
</dbReference>
<dbReference type="GO" id="GO:0006574">
    <property type="term" value="P:L-valine catabolic process"/>
    <property type="evidence" value="ECO:0007669"/>
    <property type="project" value="TreeGrafter"/>
</dbReference>
<accession>A0A8J4V041</accession>
<dbReference type="PANTHER" id="PTHR43176">
    <property type="entry name" value="3-HYDROXYISOBUTYRYL-COA HYDROLASE-RELATED"/>
    <property type="match status" value="1"/>
</dbReference>
<dbReference type="InterPro" id="IPR032259">
    <property type="entry name" value="HIBYL-CoA-H"/>
</dbReference>
<dbReference type="GO" id="GO:0005739">
    <property type="term" value="C:mitochondrion"/>
    <property type="evidence" value="ECO:0007669"/>
    <property type="project" value="TreeGrafter"/>
</dbReference>
<reference evidence="3" key="1">
    <citation type="submission" date="2020-01" db="EMBL/GenBank/DDBJ databases">
        <title>Development of genomics and gene disruption for Polysphondylium violaceum indicates a role for the polyketide synthase stlB in stalk morphogenesis.</title>
        <authorList>
            <person name="Narita B."/>
            <person name="Kawabe Y."/>
            <person name="Kin K."/>
            <person name="Saito T."/>
            <person name="Gibbs R."/>
            <person name="Kuspa A."/>
            <person name="Muzny D."/>
            <person name="Queller D."/>
            <person name="Richards S."/>
            <person name="Strassman J."/>
            <person name="Sucgang R."/>
            <person name="Worley K."/>
            <person name="Schaap P."/>
        </authorList>
    </citation>
    <scope>NUCLEOTIDE SEQUENCE</scope>
    <source>
        <strain evidence="3">QSvi11</strain>
    </source>
</reference>
<evidence type="ECO:0000259" key="2">
    <source>
        <dbReference type="Pfam" id="PF16113"/>
    </source>
</evidence>
<dbReference type="PANTHER" id="PTHR43176:SF7">
    <property type="entry name" value="ENOYL-COA HYDRATASE_ISOMERASE DOMAIN-CONTAINING PROTEIN"/>
    <property type="match status" value="1"/>
</dbReference>
<dbReference type="InterPro" id="IPR029045">
    <property type="entry name" value="ClpP/crotonase-like_dom_sf"/>
</dbReference>
<dbReference type="Pfam" id="PF16113">
    <property type="entry name" value="ECH_2"/>
    <property type="match status" value="1"/>
</dbReference>
<comment type="caution">
    <text evidence="3">The sequence shown here is derived from an EMBL/GenBank/DDBJ whole genome shotgun (WGS) entry which is preliminary data.</text>
</comment>
<dbReference type="OrthoDB" id="1737613at2759"/>
<evidence type="ECO:0000313" key="3">
    <source>
        <dbReference type="EMBL" id="KAF2073903.1"/>
    </source>
</evidence>
<dbReference type="CDD" id="cd06558">
    <property type="entry name" value="crotonase-like"/>
    <property type="match status" value="1"/>
</dbReference>
<dbReference type="Proteomes" id="UP000695562">
    <property type="component" value="Unassembled WGS sequence"/>
</dbReference>
<gene>
    <name evidence="3" type="ORF">CYY_004791</name>
</gene>
<dbReference type="GO" id="GO:0003860">
    <property type="term" value="F:3-hydroxyisobutyryl-CoA hydrolase activity"/>
    <property type="evidence" value="ECO:0007669"/>
    <property type="project" value="InterPro"/>
</dbReference>
<dbReference type="Gene3D" id="3.90.226.10">
    <property type="entry name" value="2-enoyl-CoA Hydratase, Chain A, domain 1"/>
    <property type="match status" value="1"/>
</dbReference>
<evidence type="ECO:0000256" key="1">
    <source>
        <dbReference type="ARBA" id="ARBA00022801"/>
    </source>
</evidence>
<proteinExistence type="predicted"/>
<keyword evidence="1" id="KW-0378">Hydrolase</keyword>
<name>A0A8J4V041_9MYCE</name>
<protein>
    <recommendedName>
        <fullName evidence="2">Enoyl-CoA hydratase/isomerase domain-containing protein</fullName>
    </recommendedName>
</protein>
<keyword evidence="4" id="KW-1185">Reference proteome</keyword>